<sequence length="298" mass="32705" precursor="true">MKLTPFVMTVALLASIVLTAVSIEAKEKQIADKAPVALNRNCAVCLVKSQKIVKGKPEHAVVYDGRTYLFPNEEIKKMFATEPEKFAPALNGDCSVCFSHHDGVRNPGKVDHVSFYQGRAFLFPNQQIKSIFDQSPQKYADVDLAHNGKCIVCKIDGGKDVPGKPEFTAIYQGMRYQFPSESVKQKFQANPAKYVSQKEGGQKTSSTNAIGSQLVSINGTTGCAACEYGVHPKKDPKELGLAIKSNDGKVYVIEGAHASHPDLYKSRFQSVKVSVKGKQIANHGKFVWLEPQSIEKIQ</sequence>
<name>A0A517VR44_9PLAN</name>
<dbReference type="RefSeq" id="WP_144981998.1">
    <property type="nucleotide sequence ID" value="NZ_CP037920.1"/>
</dbReference>
<accession>A0A517VR44</accession>
<keyword evidence="1" id="KW-0732">Signal</keyword>
<evidence type="ECO:0000313" key="3">
    <source>
        <dbReference type="Proteomes" id="UP000318704"/>
    </source>
</evidence>
<organism evidence="2 3">
    <name type="scientific">Gimesia aquarii</name>
    <dbReference type="NCBI Taxonomy" id="2527964"/>
    <lineage>
        <taxon>Bacteria</taxon>
        <taxon>Pseudomonadati</taxon>
        <taxon>Planctomycetota</taxon>
        <taxon>Planctomycetia</taxon>
        <taxon>Planctomycetales</taxon>
        <taxon>Planctomycetaceae</taxon>
        <taxon>Gimesia</taxon>
    </lineage>
</organism>
<evidence type="ECO:0000313" key="2">
    <source>
        <dbReference type="EMBL" id="QDT95482.1"/>
    </source>
</evidence>
<dbReference type="KEGG" id="gaw:V144x_09250"/>
<protein>
    <submittedName>
        <fullName evidence="2">YHS domain protein</fullName>
    </submittedName>
</protein>
<dbReference type="Proteomes" id="UP000318704">
    <property type="component" value="Chromosome"/>
</dbReference>
<dbReference type="GO" id="GO:0016491">
    <property type="term" value="F:oxidoreductase activity"/>
    <property type="evidence" value="ECO:0007669"/>
    <property type="project" value="InterPro"/>
</dbReference>
<proteinExistence type="predicted"/>
<gene>
    <name evidence="2" type="ORF">V144x_09250</name>
</gene>
<reference evidence="2 3" key="1">
    <citation type="submission" date="2019-03" db="EMBL/GenBank/DDBJ databases">
        <title>Deep-cultivation of Planctomycetes and their phenomic and genomic characterization uncovers novel biology.</title>
        <authorList>
            <person name="Wiegand S."/>
            <person name="Jogler M."/>
            <person name="Boedeker C."/>
            <person name="Pinto D."/>
            <person name="Vollmers J."/>
            <person name="Rivas-Marin E."/>
            <person name="Kohn T."/>
            <person name="Peeters S.H."/>
            <person name="Heuer A."/>
            <person name="Rast P."/>
            <person name="Oberbeckmann S."/>
            <person name="Bunk B."/>
            <person name="Jeske O."/>
            <person name="Meyerdierks A."/>
            <person name="Storesund J.E."/>
            <person name="Kallscheuer N."/>
            <person name="Luecker S."/>
            <person name="Lage O.M."/>
            <person name="Pohl T."/>
            <person name="Merkel B.J."/>
            <person name="Hornburger P."/>
            <person name="Mueller R.-W."/>
            <person name="Bruemmer F."/>
            <person name="Labrenz M."/>
            <person name="Spormann A.M."/>
            <person name="Op den Camp H."/>
            <person name="Overmann J."/>
            <person name="Amann R."/>
            <person name="Jetten M.S.M."/>
            <person name="Mascher T."/>
            <person name="Medema M.H."/>
            <person name="Devos D.P."/>
            <person name="Kaster A.-K."/>
            <person name="Ovreas L."/>
            <person name="Rohde M."/>
            <person name="Galperin M.Y."/>
            <person name="Jogler C."/>
        </authorList>
    </citation>
    <scope>NUCLEOTIDE SEQUENCE [LARGE SCALE GENOMIC DNA]</scope>
    <source>
        <strain evidence="2 3">V144</strain>
    </source>
</reference>
<evidence type="ECO:0000256" key="1">
    <source>
        <dbReference type="SAM" id="SignalP"/>
    </source>
</evidence>
<feature type="signal peptide" evidence="1">
    <location>
        <begin position="1"/>
        <end position="19"/>
    </location>
</feature>
<feature type="chain" id="PRO_5021716844" evidence="1">
    <location>
        <begin position="20"/>
        <end position="298"/>
    </location>
</feature>
<dbReference type="Gene3D" id="1.10.620.20">
    <property type="entry name" value="Ribonucleotide Reductase, subunit A"/>
    <property type="match status" value="2"/>
</dbReference>
<dbReference type="AlphaFoldDB" id="A0A517VR44"/>
<dbReference type="EMBL" id="CP037920">
    <property type="protein sequence ID" value="QDT95482.1"/>
    <property type="molecule type" value="Genomic_DNA"/>
</dbReference>
<dbReference type="InterPro" id="IPR012348">
    <property type="entry name" value="RNR-like"/>
</dbReference>